<keyword evidence="2" id="KW-1185">Reference proteome</keyword>
<evidence type="ECO:0000313" key="1">
    <source>
        <dbReference type="EMBL" id="QQM45234.1"/>
    </source>
</evidence>
<dbReference type="EMBL" id="CP066831">
    <property type="protein sequence ID" value="QQM45234.1"/>
    <property type="molecule type" value="Genomic_DNA"/>
</dbReference>
<dbReference type="AlphaFoldDB" id="A0A7T7L2I0"/>
<organism evidence="1 2">
    <name type="scientific">Streptomyces liliifuscus</name>
    <dbReference type="NCBI Taxonomy" id="2797636"/>
    <lineage>
        <taxon>Bacteria</taxon>
        <taxon>Bacillati</taxon>
        <taxon>Actinomycetota</taxon>
        <taxon>Actinomycetes</taxon>
        <taxon>Kitasatosporales</taxon>
        <taxon>Streptomycetaceae</taxon>
        <taxon>Streptomyces</taxon>
    </lineage>
</organism>
<accession>A0A7T7L2I0</accession>
<dbReference type="KEGG" id="slf:JEQ17_41385"/>
<dbReference type="RefSeq" id="WP_200400043.1">
    <property type="nucleotide sequence ID" value="NZ_CP066831.1"/>
</dbReference>
<evidence type="ECO:0000313" key="2">
    <source>
        <dbReference type="Proteomes" id="UP000595636"/>
    </source>
</evidence>
<sequence>MKNYGILWTDPDGTPRASVVSYDKPSADGRKVELEAGGCTKVRVVETKPGEALQPQA</sequence>
<name>A0A7T7L2I0_9ACTN</name>
<gene>
    <name evidence="1" type="ORF">JEQ17_41385</name>
</gene>
<reference evidence="1 2" key="1">
    <citation type="submission" date="2020-12" db="EMBL/GenBank/DDBJ databases">
        <title>A novel species.</title>
        <authorList>
            <person name="Li K."/>
        </authorList>
    </citation>
    <scope>NUCLEOTIDE SEQUENCE [LARGE SCALE GENOMIC DNA]</scope>
    <source>
        <strain evidence="1 2">ZYC-3</strain>
    </source>
</reference>
<dbReference type="Proteomes" id="UP000595636">
    <property type="component" value="Chromosome"/>
</dbReference>
<protein>
    <submittedName>
        <fullName evidence="1">Uncharacterized protein</fullName>
    </submittedName>
</protein>
<proteinExistence type="predicted"/>